<keyword evidence="3" id="KW-1185">Reference proteome</keyword>
<keyword evidence="1" id="KW-1133">Transmembrane helix</keyword>
<sequence>MSVAPTDTAPDLPTPERRSLGWQVPTAAAALLFWIALLAWMAYLR</sequence>
<dbReference type="RefSeq" id="WP_197529681.1">
    <property type="nucleotide sequence ID" value="NZ_CP036349.1"/>
</dbReference>
<accession>A0A518K3F3</accession>
<proteinExistence type="predicted"/>
<evidence type="ECO:0000256" key="1">
    <source>
        <dbReference type="SAM" id="Phobius"/>
    </source>
</evidence>
<dbReference type="KEGG" id="bmei:Spa11_05100"/>
<protein>
    <submittedName>
        <fullName evidence="2">Uncharacterized protein</fullName>
    </submittedName>
</protein>
<reference evidence="2 3" key="1">
    <citation type="submission" date="2019-02" db="EMBL/GenBank/DDBJ databases">
        <title>Deep-cultivation of Planctomycetes and their phenomic and genomic characterization uncovers novel biology.</title>
        <authorList>
            <person name="Wiegand S."/>
            <person name="Jogler M."/>
            <person name="Boedeker C."/>
            <person name="Pinto D."/>
            <person name="Vollmers J."/>
            <person name="Rivas-Marin E."/>
            <person name="Kohn T."/>
            <person name="Peeters S.H."/>
            <person name="Heuer A."/>
            <person name="Rast P."/>
            <person name="Oberbeckmann S."/>
            <person name="Bunk B."/>
            <person name="Jeske O."/>
            <person name="Meyerdierks A."/>
            <person name="Storesund J.E."/>
            <person name="Kallscheuer N."/>
            <person name="Luecker S."/>
            <person name="Lage O.M."/>
            <person name="Pohl T."/>
            <person name="Merkel B.J."/>
            <person name="Hornburger P."/>
            <person name="Mueller R.-W."/>
            <person name="Bruemmer F."/>
            <person name="Labrenz M."/>
            <person name="Spormann A.M."/>
            <person name="Op den Camp H."/>
            <person name="Overmann J."/>
            <person name="Amann R."/>
            <person name="Jetten M.S.M."/>
            <person name="Mascher T."/>
            <person name="Medema M.H."/>
            <person name="Devos D.P."/>
            <person name="Kaster A.-K."/>
            <person name="Ovreas L."/>
            <person name="Rohde M."/>
            <person name="Galperin M.Y."/>
            <person name="Jogler C."/>
        </authorList>
    </citation>
    <scope>NUCLEOTIDE SEQUENCE [LARGE SCALE GENOMIC DNA]</scope>
    <source>
        <strain evidence="2 3">Spa11</strain>
    </source>
</reference>
<gene>
    <name evidence="2" type="ORF">Spa11_05100</name>
</gene>
<feature type="transmembrane region" description="Helical" evidence="1">
    <location>
        <begin position="20"/>
        <end position="44"/>
    </location>
</feature>
<name>A0A518K3F3_9BACT</name>
<keyword evidence="1" id="KW-0812">Transmembrane</keyword>
<dbReference type="AlphaFoldDB" id="A0A518K3F3"/>
<evidence type="ECO:0000313" key="2">
    <source>
        <dbReference type="EMBL" id="QDV72336.1"/>
    </source>
</evidence>
<evidence type="ECO:0000313" key="3">
    <source>
        <dbReference type="Proteomes" id="UP000316426"/>
    </source>
</evidence>
<dbReference type="EMBL" id="CP036349">
    <property type="protein sequence ID" value="QDV72336.1"/>
    <property type="molecule type" value="Genomic_DNA"/>
</dbReference>
<dbReference type="Proteomes" id="UP000316426">
    <property type="component" value="Chromosome"/>
</dbReference>
<organism evidence="2 3">
    <name type="scientific">Botrimarina mediterranea</name>
    <dbReference type="NCBI Taxonomy" id="2528022"/>
    <lineage>
        <taxon>Bacteria</taxon>
        <taxon>Pseudomonadati</taxon>
        <taxon>Planctomycetota</taxon>
        <taxon>Planctomycetia</taxon>
        <taxon>Pirellulales</taxon>
        <taxon>Lacipirellulaceae</taxon>
        <taxon>Botrimarina</taxon>
    </lineage>
</organism>
<keyword evidence="1" id="KW-0472">Membrane</keyword>